<feature type="region of interest" description="Disordered" evidence="1">
    <location>
        <begin position="1"/>
        <end position="91"/>
    </location>
</feature>
<protein>
    <submittedName>
        <fullName evidence="2">Uncharacterized protein</fullName>
    </submittedName>
</protein>
<accession>A0AAE1FLU1</accession>
<dbReference type="Proteomes" id="UP001286313">
    <property type="component" value="Unassembled WGS sequence"/>
</dbReference>
<comment type="caution">
    <text evidence="2">The sequence shown here is derived from an EMBL/GenBank/DDBJ whole genome shotgun (WGS) entry which is preliminary data.</text>
</comment>
<name>A0AAE1FLU1_PETCI</name>
<evidence type="ECO:0000256" key="1">
    <source>
        <dbReference type="SAM" id="MobiDB-lite"/>
    </source>
</evidence>
<evidence type="ECO:0000313" key="2">
    <source>
        <dbReference type="EMBL" id="KAK3875926.1"/>
    </source>
</evidence>
<feature type="compositionally biased region" description="Basic and acidic residues" evidence="1">
    <location>
        <begin position="28"/>
        <end position="48"/>
    </location>
</feature>
<evidence type="ECO:0000313" key="3">
    <source>
        <dbReference type="Proteomes" id="UP001286313"/>
    </source>
</evidence>
<organism evidence="2 3">
    <name type="scientific">Petrolisthes cinctipes</name>
    <name type="common">Flat porcelain crab</name>
    <dbReference type="NCBI Taxonomy" id="88211"/>
    <lineage>
        <taxon>Eukaryota</taxon>
        <taxon>Metazoa</taxon>
        <taxon>Ecdysozoa</taxon>
        <taxon>Arthropoda</taxon>
        <taxon>Crustacea</taxon>
        <taxon>Multicrustacea</taxon>
        <taxon>Malacostraca</taxon>
        <taxon>Eumalacostraca</taxon>
        <taxon>Eucarida</taxon>
        <taxon>Decapoda</taxon>
        <taxon>Pleocyemata</taxon>
        <taxon>Anomura</taxon>
        <taxon>Galatheoidea</taxon>
        <taxon>Porcellanidae</taxon>
        <taxon>Petrolisthes</taxon>
    </lineage>
</organism>
<sequence>MKSEKRRGQDEGKGMIQWVAMRSGSECEGSKVGKETEVKPEGVEEKTVCGKYSSGQEGRYRSEGKTWRRQEQQRQVTEDRGRHDEWEEFDE</sequence>
<dbReference type="AlphaFoldDB" id="A0AAE1FLU1"/>
<proteinExistence type="predicted"/>
<feature type="compositionally biased region" description="Basic and acidic residues" evidence="1">
    <location>
        <begin position="1"/>
        <end position="13"/>
    </location>
</feature>
<dbReference type="EMBL" id="JAWQEG010001895">
    <property type="protein sequence ID" value="KAK3875926.1"/>
    <property type="molecule type" value="Genomic_DNA"/>
</dbReference>
<reference evidence="2" key="1">
    <citation type="submission" date="2023-10" db="EMBL/GenBank/DDBJ databases">
        <title>Genome assemblies of two species of porcelain crab, Petrolisthes cinctipes and Petrolisthes manimaculis (Anomura: Porcellanidae).</title>
        <authorList>
            <person name="Angst P."/>
        </authorList>
    </citation>
    <scope>NUCLEOTIDE SEQUENCE</scope>
    <source>
        <strain evidence="2">PB745_01</strain>
        <tissue evidence="2">Gill</tissue>
    </source>
</reference>
<gene>
    <name evidence="2" type="ORF">Pcinc_019236</name>
</gene>
<feature type="compositionally biased region" description="Basic and acidic residues" evidence="1">
    <location>
        <begin position="58"/>
        <end position="85"/>
    </location>
</feature>
<keyword evidence="3" id="KW-1185">Reference proteome</keyword>